<keyword evidence="2" id="KW-0479">Metal-binding</keyword>
<feature type="domain" description="MPN" evidence="6">
    <location>
        <begin position="51"/>
        <end position="173"/>
    </location>
</feature>
<dbReference type="RefSeq" id="WP_011630675.1">
    <property type="nucleotide sequence ID" value="NZ_QICQ01000025.1"/>
</dbReference>
<keyword evidence="1" id="KW-0645">Protease</keyword>
<dbReference type="Gene3D" id="3.40.140.10">
    <property type="entry name" value="Cytidine Deaminase, domain 2"/>
    <property type="match status" value="1"/>
</dbReference>
<gene>
    <name evidence="7" type="ORF">C8R14_12555</name>
</gene>
<keyword evidence="5" id="KW-0482">Metalloprotease</keyword>
<evidence type="ECO:0000313" key="7">
    <source>
        <dbReference type="EMBL" id="PXV79120.1"/>
    </source>
</evidence>
<keyword evidence="3" id="KW-0378">Hydrolase</keyword>
<reference evidence="7 8" key="1">
    <citation type="submission" date="2018-04" db="EMBL/GenBank/DDBJ databases">
        <title>Active sludge and wastewater microbial communities from Klosterneuburg, Austria.</title>
        <authorList>
            <person name="Wagner M."/>
        </authorList>
    </citation>
    <scope>NUCLEOTIDE SEQUENCE [LARGE SCALE GENOMIC DNA]</scope>
    <source>
        <strain evidence="7 8">Nm 57</strain>
    </source>
</reference>
<evidence type="ECO:0000256" key="5">
    <source>
        <dbReference type="ARBA" id="ARBA00023049"/>
    </source>
</evidence>
<evidence type="ECO:0000259" key="6">
    <source>
        <dbReference type="PROSITE" id="PS50249"/>
    </source>
</evidence>
<evidence type="ECO:0000256" key="1">
    <source>
        <dbReference type="ARBA" id="ARBA00022670"/>
    </source>
</evidence>
<organism evidence="7 8">
    <name type="scientific">Nitrosomonas eutropha</name>
    <dbReference type="NCBI Taxonomy" id="916"/>
    <lineage>
        <taxon>Bacteria</taxon>
        <taxon>Pseudomonadati</taxon>
        <taxon>Pseudomonadota</taxon>
        <taxon>Betaproteobacteria</taxon>
        <taxon>Nitrosomonadales</taxon>
        <taxon>Nitrosomonadaceae</taxon>
        <taxon>Nitrosomonas</taxon>
    </lineage>
</organism>
<dbReference type="InterPro" id="IPR037518">
    <property type="entry name" value="MPN"/>
</dbReference>
<comment type="caution">
    <text evidence="7">The sequence shown here is derived from an EMBL/GenBank/DDBJ whole genome shotgun (WGS) entry which is preliminary data.</text>
</comment>
<evidence type="ECO:0000256" key="2">
    <source>
        <dbReference type="ARBA" id="ARBA00022723"/>
    </source>
</evidence>
<evidence type="ECO:0000256" key="4">
    <source>
        <dbReference type="ARBA" id="ARBA00022833"/>
    </source>
</evidence>
<accession>A0ABX5M7H5</accession>
<dbReference type="PROSITE" id="PS50249">
    <property type="entry name" value="MPN"/>
    <property type="match status" value="1"/>
</dbReference>
<evidence type="ECO:0000256" key="3">
    <source>
        <dbReference type="ARBA" id="ARBA00022801"/>
    </source>
</evidence>
<sequence>MSQQILSFEAAHVDTTLYVKDLEGRYTVASDEMIFTATRAAIERKYPANTAMTKPEIAADYFKNKLNGFEHEVFSIIFLNSQYRLIAYREMFQGTLTCASVYPREVVKAAISYNAAAVILAHCHPSKETEPSQADKAITKRLKEALDLIDVCVLDHIIVGGNTTKSMAEMGLV</sequence>
<keyword evidence="8" id="KW-1185">Reference proteome</keyword>
<proteinExistence type="predicted"/>
<name>A0ABX5M7H5_9PROT</name>
<dbReference type="PANTHER" id="PTHR30471:SF3">
    <property type="entry name" value="UPF0758 PROTEIN YEES-RELATED"/>
    <property type="match status" value="1"/>
</dbReference>
<dbReference type="InterPro" id="IPR001405">
    <property type="entry name" value="UPF0758"/>
</dbReference>
<dbReference type="Pfam" id="PF04002">
    <property type="entry name" value="RadC"/>
    <property type="match status" value="1"/>
</dbReference>
<evidence type="ECO:0000313" key="8">
    <source>
        <dbReference type="Proteomes" id="UP000247780"/>
    </source>
</evidence>
<keyword evidence="4" id="KW-0862">Zinc</keyword>
<dbReference type="CDD" id="cd08071">
    <property type="entry name" value="MPN_DUF2466"/>
    <property type="match status" value="1"/>
</dbReference>
<dbReference type="Proteomes" id="UP000247780">
    <property type="component" value="Unassembled WGS sequence"/>
</dbReference>
<dbReference type="EMBL" id="QICQ01000025">
    <property type="protein sequence ID" value="PXV79120.1"/>
    <property type="molecule type" value="Genomic_DNA"/>
</dbReference>
<dbReference type="InterPro" id="IPR025657">
    <property type="entry name" value="RadC_JAB"/>
</dbReference>
<protein>
    <submittedName>
        <fullName evidence="7">DNA repair protein RadC</fullName>
    </submittedName>
</protein>
<dbReference type="PANTHER" id="PTHR30471">
    <property type="entry name" value="DNA REPAIR PROTEIN RADC"/>
    <property type="match status" value="1"/>
</dbReference>